<dbReference type="EMBL" id="LMXB01000048">
    <property type="protein sequence ID" value="KUO19755.1"/>
    <property type="molecule type" value="Genomic_DNA"/>
</dbReference>
<evidence type="ECO:0000313" key="2">
    <source>
        <dbReference type="Proteomes" id="UP000053260"/>
    </source>
</evidence>
<dbReference type="STRING" id="909626.AQJ91_18250"/>
<protein>
    <submittedName>
        <fullName evidence="1">Uncharacterized protein</fullName>
    </submittedName>
</protein>
<dbReference type="Proteomes" id="UP000053260">
    <property type="component" value="Unassembled WGS sequence"/>
</dbReference>
<sequence length="103" mass="11240">MLAGLIAGRELMRQMMQDQLDARTAAEERRREVTGADGVARTRAERGHVRLLATTVGRVEISRRSRRSACAAGGDSPLGVLDVTHPPCPQMPAWSKALCRDCL</sequence>
<accession>A0A101UZH5</accession>
<comment type="caution">
    <text evidence="1">The sequence shown here is derived from an EMBL/GenBank/DDBJ whole genome shotgun (WGS) entry which is preliminary data.</text>
</comment>
<name>A0A101UZH5_9ACTN</name>
<reference evidence="1 2" key="1">
    <citation type="submission" date="2015-10" db="EMBL/GenBank/DDBJ databases">
        <title>Draft genome sequence of Streptomyces sp. RV15, isolated from a marine sponge.</title>
        <authorList>
            <person name="Ruckert C."/>
            <person name="Abdelmohsen U.R."/>
            <person name="Winkler A."/>
            <person name="Hentschel U."/>
            <person name="Kalinowski J."/>
            <person name="Kampfer P."/>
            <person name="Glaeser S."/>
        </authorList>
    </citation>
    <scope>NUCLEOTIDE SEQUENCE [LARGE SCALE GENOMIC DNA]</scope>
    <source>
        <strain evidence="1 2">RV15</strain>
    </source>
</reference>
<keyword evidence="2" id="KW-1185">Reference proteome</keyword>
<gene>
    <name evidence="1" type="ORF">AQJ91_18250</name>
</gene>
<dbReference type="AlphaFoldDB" id="A0A101UZH5"/>
<evidence type="ECO:0000313" key="1">
    <source>
        <dbReference type="EMBL" id="KUO19755.1"/>
    </source>
</evidence>
<proteinExistence type="predicted"/>
<organism evidence="1 2">
    <name type="scientific">Streptomyces dysideae</name>
    <dbReference type="NCBI Taxonomy" id="909626"/>
    <lineage>
        <taxon>Bacteria</taxon>
        <taxon>Bacillati</taxon>
        <taxon>Actinomycetota</taxon>
        <taxon>Actinomycetes</taxon>
        <taxon>Kitasatosporales</taxon>
        <taxon>Streptomycetaceae</taxon>
        <taxon>Streptomyces</taxon>
    </lineage>
</organism>